<feature type="domain" description="CBS" evidence="12">
    <location>
        <begin position="211"/>
        <end position="272"/>
    </location>
</feature>
<dbReference type="InterPro" id="IPR000644">
    <property type="entry name" value="CBS_dom"/>
</dbReference>
<name>A0ABV7WPX1_9GAMM</name>
<evidence type="ECO:0000313" key="14">
    <source>
        <dbReference type="EMBL" id="MFC3700384.1"/>
    </source>
</evidence>
<evidence type="ECO:0000256" key="1">
    <source>
        <dbReference type="ARBA" id="ARBA00004651"/>
    </source>
</evidence>
<dbReference type="Pfam" id="PF03471">
    <property type="entry name" value="CorC_HlyC"/>
    <property type="match status" value="1"/>
</dbReference>
<dbReference type="CDD" id="cd04590">
    <property type="entry name" value="CBS_pair_CorC_HlyC_assoc"/>
    <property type="match status" value="1"/>
</dbReference>
<feature type="transmembrane region" description="Helical" evidence="11">
    <location>
        <begin position="6"/>
        <end position="25"/>
    </location>
</feature>
<dbReference type="SUPFAM" id="SSF56176">
    <property type="entry name" value="FAD-binding/transporter-associated domain-like"/>
    <property type="match status" value="1"/>
</dbReference>
<evidence type="ECO:0000256" key="5">
    <source>
        <dbReference type="ARBA" id="ARBA00022737"/>
    </source>
</evidence>
<evidence type="ECO:0000259" key="13">
    <source>
        <dbReference type="PROSITE" id="PS51846"/>
    </source>
</evidence>
<protein>
    <submittedName>
        <fullName evidence="14">HlyC/CorC family transporter</fullName>
    </submittedName>
</protein>
<accession>A0ABV7WPX1</accession>
<dbReference type="SMART" id="SM01091">
    <property type="entry name" value="CorC_HlyC"/>
    <property type="match status" value="1"/>
</dbReference>
<dbReference type="InterPro" id="IPR005170">
    <property type="entry name" value="Transptr-assoc_dom"/>
</dbReference>
<evidence type="ECO:0000256" key="3">
    <source>
        <dbReference type="ARBA" id="ARBA00022475"/>
    </source>
</evidence>
<dbReference type="InterPro" id="IPR036318">
    <property type="entry name" value="FAD-bd_PCMH-like_sf"/>
</dbReference>
<dbReference type="InterPro" id="IPR016169">
    <property type="entry name" value="FAD-bd_PCMH_sub2"/>
</dbReference>
<dbReference type="Gene3D" id="3.10.580.10">
    <property type="entry name" value="CBS-domain"/>
    <property type="match status" value="1"/>
</dbReference>
<keyword evidence="7 9" id="KW-0129">CBS domain</keyword>
<keyword evidence="6 10" id="KW-1133">Transmembrane helix</keyword>
<gene>
    <name evidence="14" type="ORF">ACFOND_01930</name>
</gene>
<reference evidence="15" key="1">
    <citation type="journal article" date="2019" name="Int. J. Syst. Evol. Microbiol.">
        <title>The Global Catalogue of Microorganisms (GCM) 10K type strain sequencing project: providing services to taxonomists for standard genome sequencing and annotation.</title>
        <authorList>
            <consortium name="The Broad Institute Genomics Platform"/>
            <consortium name="The Broad Institute Genome Sequencing Center for Infectious Disease"/>
            <person name="Wu L."/>
            <person name="Ma J."/>
        </authorList>
    </citation>
    <scope>NUCLEOTIDE SEQUENCE [LARGE SCALE GENOMIC DNA]</scope>
    <source>
        <strain evidence="15">CECT 8288</strain>
    </source>
</reference>
<dbReference type="InterPro" id="IPR046342">
    <property type="entry name" value="CBS_dom_sf"/>
</dbReference>
<dbReference type="InterPro" id="IPR002550">
    <property type="entry name" value="CNNM"/>
</dbReference>
<evidence type="ECO:0000256" key="2">
    <source>
        <dbReference type="ARBA" id="ARBA00006337"/>
    </source>
</evidence>
<evidence type="ECO:0000256" key="6">
    <source>
        <dbReference type="ARBA" id="ARBA00022989"/>
    </source>
</evidence>
<comment type="similarity">
    <text evidence="2">Belongs to the UPF0053 family.</text>
</comment>
<dbReference type="SUPFAM" id="SSF54631">
    <property type="entry name" value="CBS-domain pair"/>
    <property type="match status" value="1"/>
</dbReference>
<feature type="domain" description="CBS" evidence="12">
    <location>
        <begin position="273"/>
        <end position="333"/>
    </location>
</feature>
<evidence type="ECO:0000256" key="10">
    <source>
        <dbReference type="PROSITE-ProRule" id="PRU01193"/>
    </source>
</evidence>
<dbReference type="EMBL" id="JBHRYN010000004">
    <property type="protein sequence ID" value="MFC3700384.1"/>
    <property type="molecule type" value="Genomic_DNA"/>
</dbReference>
<evidence type="ECO:0000256" key="9">
    <source>
        <dbReference type="PROSITE-ProRule" id="PRU00703"/>
    </source>
</evidence>
<evidence type="ECO:0000256" key="4">
    <source>
        <dbReference type="ARBA" id="ARBA00022692"/>
    </source>
</evidence>
<dbReference type="PANTHER" id="PTHR22777:SF32">
    <property type="entry name" value="UPF0053 INNER MEMBRANE PROTEIN YFJD"/>
    <property type="match status" value="1"/>
</dbReference>
<evidence type="ECO:0000256" key="11">
    <source>
        <dbReference type="SAM" id="Phobius"/>
    </source>
</evidence>
<feature type="transmembrane region" description="Helical" evidence="11">
    <location>
        <begin position="95"/>
        <end position="114"/>
    </location>
</feature>
<dbReference type="PROSITE" id="PS51371">
    <property type="entry name" value="CBS"/>
    <property type="match status" value="2"/>
</dbReference>
<dbReference type="PANTHER" id="PTHR22777">
    <property type="entry name" value="HEMOLYSIN-RELATED"/>
    <property type="match status" value="1"/>
</dbReference>
<dbReference type="Proteomes" id="UP001595710">
    <property type="component" value="Unassembled WGS sequence"/>
</dbReference>
<keyword evidence="4 10" id="KW-0812">Transmembrane</keyword>
<dbReference type="Gene3D" id="3.30.465.10">
    <property type="match status" value="1"/>
</dbReference>
<dbReference type="SMART" id="SM00116">
    <property type="entry name" value="CBS"/>
    <property type="match status" value="2"/>
</dbReference>
<organism evidence="14 15">
    <name type="scientific">Reinekea marina</name>
    <dbReference type="NCBI Taxonomy" id="1310421"/>
    <lineage>
        <taxon>Bacteria</taxon>
        <taxon>Pseudomonadati</taxon>
        <taxon>Pseudomonadota</taxon>
        <taxon>Gammaproteobacteria</taxon>
        <taxon>Oceanospirillales</taxon>
        <taxon>Saccharospirillaceae</taxon>
        <taxon>Reinekea</taxon>
    </lineage>
</organism>
<dbReference type="PROSITE" id="PS51846">
    <property type="entry name" value="CNNM"/>
    <property type="match status" value="1"/>
</dbReference>
<evidence type="ECO:0000259" key="12">
    <source>
        <dbReference type="PROSITE" id="PS51371"/>
    </source>
</evidence>
<evidence type="ECO:0000256" key="8">
    <source>
        <dbReference type="ARBA" id="ARBA00023136"/>
    </source>
</evidence>
<keyword evidence="8 10" id="KW-0472">Membrane</keyword>
<comment type="subcellular location">
    <subcellularLocation>
        <location evidence="1">Cell membrane</location>
        <topology evidence="1">Multi-pass membrane protein</topology>
    </subcellularLocation>
</comment>
<keyword evidence="3" id="KW-1003">Cell membrane</keyword>
<evidence type="ECO:0000256" key="7">
    <source>
        <dbReference type="ARBA" id="ARBA00023122"/>
    </source>
</evidence>
<keyword evidence="15" id="KW-1185">Reference proteome</keyword>
<dbReference type="Pfam" id="PF00571">
    <property type="entry name" value="CBS"/>
    <property type="match status" value="2"/>
</dbReference>
<evidence type="ECO:0000313" key="15">
    <source>
        <dbReference type="Proteomes" id="UP001595710"/>
    </source>
</evidence>
<feature type="domain" description="CNNM transmembrane" evidence="13">
    <location>
        <begin position="2"/>
        <end position="192"/>
    </location>
</feature>
<feature type="transmembrane region" description="Helical" evidence="11">
    <location>
        <begin position="62"/>
        <end position="89"/>
    </location>
</feature>
<dbReference type="InterPro" id="IPR044751">
    <property type="entry name" value="Ion_transp-like_CBS"/>
</dbReference>
<comment type="caution">
    <text evidence="14">The sequence shown here is derived from an EMBL/GenBank/DDBJ whole genome shotgun (WGS) entry which is preliminary data.</text>
</comment>
<feature type="transmembrane region" description="Helical" evidence="11">
    <location>
        <begin position="135"/>
        <end position="160"/>
    </location>
</feature>
<sequence>MNELPLGWLFTLLGLLILFSAFFSSSETGMLSLNRFRLKHLANEGHRGAKLAQRLLKKPETLISVILIGNNLVNIAAASLATVIAIRLMPGNQDLALAASTVVLTFVVLIFAEVTPKTLAQRHPERISFIAAYPLRVFATLLAPAVWLVNHIVKAIFWLMRVGHRKASSESISPEELKTIVYESSATLPQDKQSMLLGILELENVTVDDIMVPRNEVAGIDMEGTVEEIADSIRQTEYTRFPLYKGDVDKVIGILHIRDAAEFLYADSPSKVMLTKAAKDPYFVPEGTRLHTQLMNFQSQQLRMALVVDEYGDIQGLVTLEDLLEEIVGEFTTDQANSNKEVHPQRDGSYVIDGTASIRDINKLLNWDLPTDGPKTLNGLILEQVEAIPDANLSLKIGNYLIEILQINDNAVIAARLTSLELE</sequence>
<keyword evidence="5" id="KW-0677">Repeat</keyword>
<proteinExistence type="inferred from homology"/>
<dbReference type="RefSeq" id="WP_290282169.1">
    <property type="nucleotide sequence ID" value="NZ_JAUFQI010000001.1"/>
</dbReference>
<dbReference type="Pfam" id="PF01595">
    <property type="entry name" value="CNNM"/>
    <property type="match status" value="1"/>
</dbReference>